<comment type="caution">
    <text evidence="1">The sequence shown here is derived from an EMBL/GenBank/DDBJ whole genome shotgun (WGS) entry which is preliminary data.</text>
</comment>
<protein>
    <submittedName>
        <fullName evidence="1">Uncharacterized protein</fullName>
    </submittedName>
</protein>
<accession>A0ABQ0S5V0</accession>
<proteinExistence type="predicted"/>
<gene>
    <name evidence="1" type="ORF">PSA01_53110</name>
</gene>
<evidence type="ECO:0000313" key="2">
    <source>
        <dbReference type="Proteomes" id="UP000320693"/>
    </source>
</evidence>
<sequence length="66" mass="6741">MRFAVPAGIVAPPVPLDRLAAREGPISGICHCGAGARQLAVTLLPVNLGRSLIRAKAVTAMPADLV</sequence>
<keyword evidence="2" id="KW-1185">Reference proteome</keyword>
<dbReference type="Proteomes" id="UP000320693">
    <property type="component" value="Unassembled WGS sequence"/>
</dbReference>
<evidence type="ECO:0000313" key="1">
    <source>
        <dbReference type="EMBL" id="GEC28282.1"/>
    </source>
</evidence>
<reference evidence="1 2" key="1">
    <citation type="submission" date="2019-06" db="EMBL/GenBank/DDBJ databases">
        <title>Whole genome shotgun sequence of Pseudonocardia saturnea NBRC 14499.</title>
        <authorList>
            <person name="Hosoyama A."/>
            <person name="Uohara A."/>
            <person name="Ohji S."/>
            <person name="Ichikawa N."/>
        </authorList>
    </citation>
    <scope>NUCLEOTIDE SEQUENCE [LARGE SCALE GENOMIC DNA]</scope>
    <source>
        <strain evidence="1 2">NBRC 14499</strain>
    </source>
</reference>
<dbReference type="EMBL" id="BJNH01000075">
    <property type="protein sequence ID" value="GEC28282.1"/>
    <property type="molecule type" value="Genomic_DNA"/>
</dbReference>
<organism evidence="1 2">
    <name type="scientific">Pseudonocardia saturnea</name>
    <dbReference type="NCBI Taxonomy" id="33909"/>
    <lineage>
        <taxon>Bacteria</taxon>
        <taxon>Bacillati</taxon>
        <taxon>Actinomycetota</taxon>
        <taxon>Actinomycetes</taxon>
        <taxon>Pseudonocardiales</taxon>
        <taxon>Pseudonocardiaceae</taxon>
        <taxon>Pseudonocardia</taxon>
    </lineage>
</organism>
<name>A0ABQ0S5V0_9PSEU</name>